<dbReference type="Gene3D" id="3.10.580.10">
    <property type="entry name" value="CBS-domain"/>
    <property type="match status" value="1"/>
</dbReference>
<dbReference type="PROSITE" id="PS51371">
    <property type="entry name" value="CBS"/>
    <property type="match status" value="2"/>
</dbReference>
<dbReference type="InterPro" id="IPR046342">
    <property type="entry name" value="CBS_dom_sf"/>
</dbReference>
<gene>
    <name evidence="4" type="ORF">DEJ46_04460</name>
</gene>
<dbReference type="AlphaFoldDB" id="A0A5P2ALG1"/>
<evidence type="ECO:0000256" key="2">
    <source>
        <dbReference type="SAM" id="MobiDB-lite"/>
    </source>
</evidence>
<evidence type="ECO:0000259" key="3">
    <source>
        <dbReference type="PROSITE" id="PS51371"/>
    </source>
</evidence>
<proteinExistence type="predicted"/>
<protein>
    <recommendedName>
        <fullName evidence="3">CBS domain-containing protein</fullName>
    </recommendedName>
</protein>
<name>A0A5P2ALG1_STRVZ</name>
<sequence length="183" mass="19559">MYPSPASSTSTTSSTPAPYPGRTPTAPRRARHFPMRARDLTWPCIPVRRDTTLREAAELLVRERAPVLVVVSEDGHPLALVPATRVLAAALPDAVRADPLLAAVVGESLDADVRARAASLRLADVLPKRLPAPAVVSPDASPVQMASLMERTGRPVVLVVDYDGDEPHLLGTVDAATLLQHYL</sequence>
<dbReference type="InterPro" id="IPR000644">
    <property type="entry name" value="CBS_dom"/>
</dbReference>
<dbReference type="OrthoDB" id="3535009at2"/>
<dbReference type="Proteomes" id="UP000324106">
    <property type="component" value="Chromosome"/>
</dbReference>
<accession>A0A5P2ALG1</accession>
<reference evidence="4 5" key="1">
    <citation type="submission" date="2018-05" db="EMBL/GenBank/DDBJ databases">
        <title>Streptomyces venezuelae.</title>
        <authorList>
            <person name="Kim W."/>
            <person name="Lee N."/>
            <person name="Cho B.-K."/>
        </authorList>
    </citation>
    <scope>NUCLEOTIDE SEQUENCE [LARGE SCALE GENOMIC DNA]</scope>
    <source>
        <strain evidence="4 5">ATCC 15068</strain>
    </source>
</reference>
<organism evidence="4 5">
    <name type="scientific">Streptomyces venezuelae</name>
    <dbReference type="NCBI Taxonomy" id="54571"/>
    <lineage>
        <taxon>Bacteria</taxon>
        <taxon>Bacillati</taxon>
        <taxon>Actinomycetota</taxon>
        <taxon>Actinomycetes</taxon>
        <taxon>Kitasatosporales</taxon>
        <taxon>Streptomycetaceae</taxon>
        <taxon>Streptomyces</taxon>
    </lineage>
</organism>
<feature type="compositionally biased region" description="Low complexity" evidence="2">
    <location>
        <begin position="1"/>
        <end position="27"/>
    </location>
</feature>
<dbReference type="EMBL" id="CP029194">
    <property type="protein sequence ID" value="QES18440.1"/>
    <property type="molecule type" value="Genomic_DNA"/>
</dbReference>
<evidence type="ECO:0000313" key="4">
    <source>
        <dbReference type="EMBL" id="QES18440.1"/>
    </source>
</evidence>
<evidence type="ECO:0000256" key="1">
    <source>
        <dbReference type="PROSITE-ProRule" id="PRU00703"/>
    </source>
</evidence>
<dbReference type="SUPFAM" id="SSF54631">
    <property type="entry name" value="CBS-domain pair"/>
    <property type="match status" value="1"/>
</dbReference>
<feature type="domain" description="CBS" evidence="3">
    <location>
        <begin position="129"/>
        <end position="183"/>
    </location>
</feature>
<feature type="region of interest" description="Disordered" evidence="2">
    <location>
        <begin position="1"/>
        <end position="32"/>
    </location>
</feature>
<dbReference type="Pfam" id="PF00571">
    <property type="entry name" value="CBS"/>
    <property type="match status" value="1"/>
</dbReference>
<keyword evidence="1" id="KW-0129">CBS domain</keyword>
<feature type="domain" description="CBS" evidence="3">
    <location>
        <begin position="40"/>
        <end position="99"/>
    </location>
</feature>
<evidence type="ECO:0000313" key="5">
    <source>
        <dbReference type="Proteomes" id="UP000324106"/>
    </source>
</evidence>